<feature type="domain" description="GPI inositol-deacylase winged helix" evidence="3">
    <location>
        <begin position="257"/>
        <end position="345"/>
    </location>
</feature>
<keyword evidence="2" id="KW-1133">Transmembrane helix</keyword>
<dbReference type="InterPro" id="IPR027417">
    <property type="entry name" value="P-loop_NTPase"/>
</dbReference>
<organism evidence="5 6">
    <name type="scientific">Colletotrichum spaethianum</name>
    <dbReference type="NCBI Taxonomy" id="700344"/>
    <lineage>
        <taxon>Eukaryota</taxon>
        <taxon>Fungi</taxon>
        <taxon>Dikarya</taxon>
        <taxon>Ascomycota</taxon>
        <taxon>Pezizomycotina</taxon>
        <taxon>Sordariomycetes</taxon>
        <taxon>Hypocreomycetidae</taxon>
        <taxon>Glomerellales</taxon>
        <taxon>Glomerellaceae</taxon>
        <taxon>Colletotrichum</taxon>
        <taxon>Colletotrichum spaethianum species complex</taxon>
    </lineage>
</organism>
<name>A0AA37P7C1_9PEZI</name>
<evidence type="ECO:0000313" key="5">
    <source>
        <dbReference type="EMBL" id="GKT43129.1"/>
    </source>
</evidence>
<accession>A0AA37P7C1</accession>
<comment type="caution">
    <text evidence="5">The sequence shown here is derived from an EMBL/GenBank/DDBJ whole genome shotgun (WGS) entry which is preliminary data.</text>
</comment>
<dbReference type="Pfam" id="PF24883">
    <property type="entry name" value="NPHP3_N"/>
    <property type="match status" value="1"/>
</dbReference>
<dbReference type="InterPro" id="IPR056884">
    <property type="entry name" value="NPHP3-like_N"/>
</dbReference>
<dbReference type="Pfam" id="PF22939">
    <property type="entry name" value="WHD_GPIID"/>
    <property type="match status" value="1"/>
</dbReference>
<feature type="domain" description="Nephrocystin 3-like N-terminal" evidence="4">
    <location>
        <begin position="1"/>
        <end position="146"/>
    </location>
</feature>
<keyword evidence="2" id="KW-0812">Transmembrane</keyword>
<dbReference type="GeneID" id="73324112"/>
<keyword evidence="6" id="KW-1185">Reference proteome</keyword>
<dbReference type="Proteomes" id="UP001055115">
    <property type="component" value="Unassembled WGS sequence"/>
</dbReference>
<gene>
    <name evidence="5" type="ORF">ColSpa_03310</name>
</gene>
<evidence type="ECO:0000256" key="2">
    <source>
        <dbReference type="SAM" id="Phobius"/>
    </source>
</evidence>
<evidence type="ECO:0000259" key="3">
    <source>
        <dbReference type="Pfam" id="PF22939"/>
    </source>
</evidence>
<dbReference type="EMBL" id="BQXU01000006">
    <property type="protein sequence ID" value="GKT43129.1"/>
    <property type="molecule type" value="Genomic_DNA"/>
</dbReference>
<evidence type="ECO:0000259" key="4">
    <source>
        <dbReference type="Pfam" id="PF24883"/>
    </source>
</evidence>
<sequence>MLWVSADPGCGKSVLAKHFVDNELPTTADRTTCYFFFKDDFEDQRSAKGALRCILHQLLLRKEKLFSEHVLKVFEANGDHLLGSISELWDLLVNISQDSMAGEIVCILDAFDECDERERAELTRMLCEFYRRQSKDCKLKLCLTCRPYDQIRRGFERIDVANFSIVHLSGDSEEEVEKIAQEIRFVVETETIRLGKAMNLRPNEEDLIRQQLLHVPNRTYLWVYLTLDLLWRDLYIDKNRILAATSELPQTINEAYDRILSKSSNEERARRLLQIIVVATRPLSLKEMGVALSIQDHHQSYKDLDLERDDVASSRYVRNLCGLFVTVIDSKVFLLHQTAREFLIQGHQPPLKGPNTSLKWNESAFGTYFFAIFEALCLGQGAYFLLST</sequence>
<dbReference type="InterPro" id="IPR054471">
    <property type="entry name" value="GPIID_WHD"/>
</dbReference>
<dbReference type="PANTHER" id="PTHR10039">
    <property type="entry name" value="AMELOGENIN"/>
    <property type="match status" value="1"/>
</dbReference>
<dbReference type="AlphaFoldDB" id="A0AA37P7C1"/>
<dbReference type="SUPFAM" id="SSF52540">
    <property type="entry name" value="P-loop containing nucleoside triphosphate hydrolases"/>
    <property type="match status" value="1"/>
</dbReference>
<proteinExistence type="predicted"/>
<evidence type="ECO:0000256" key="1">
    <source>
        <dbReference type="ARBA" id="ARBA00022737"/>
    </source>
</evidence>
<dbReference type="Gene3D" id="3.40.50.300">
    <property type="entry name" value="P-loop containing nucleotide triphosphate hydrolases"/>
    <property type="match status" value="1"/>
</dbReference>
<protein>
    <submittedName>
        <fullName evidence="5">Vegetative incompatibility protein HET-E-1</fullName>
    </submittedName>
</protein>
<evidence type="ECO:0000313" key="6">
    <source>
        <dbReference type="Proteomes" id="UP001055115"/>
    </source>
</evidence>
<keyword evidence="1" id="KW-0677">Repeat</keyword>
<feature type="transmembrane region" description="Helical" evidence="2">
    <location>
        <begin position="365"/>
        <end position="386"/>
    </location>
</feature>
<reference evidence="5 6" key="1">
    <citation type="submission" date="2022-03" db="EMBL/GenBank/DDBJ databases">
        <title>Genome data of Colletotrichum spp.</title>
        <authorList>
            <person name="Utami Y.D."/>
            <person name="Hiruma K."/>
        </authorList>
    </citation>
    <scope>NUCLEOTIDE SEQUENCE [LARGE SCALE GENOMIC DNA]</scope>
    <source>
        <strain evidence="5 6">MAFF 239500</strain>
    </source>
</reference>
<dbReference type="RefSeq" id="XP_049125479.1">
    <property type="nucleotide sequence ID" value="XM_049269522.1"/>
</dbReference>
<keyword evidence="2" id="KW-0472">Membrane</keyword>